<organism evidence="8 10">
    <name type="scientific">Pseudoalteromonas lipolytica</name>
    <dbReference type="NCBI Taxonomy" id="570156"/>
    <lineage>
        <taxon>Bacteria</taxon>
        <taxon>Pseudomonadati</taxon>
        <taxon>Pseudomonadota</taxon>
        <taxon>Gammaproteobacteria</taxon>
        <taxon>Alteromonadales</taxon>
        <taxon>Pseudoalteromonadaceae</taxon>
        <taxon>Pseudoalteromonas</taxon>
    </lineage>
</organism>
<dbReference type="AlphaFoldDB" id="A0A0P7D554"/>
<keyword evidence="11" id="KW-1185">Reference proteome</keyword>
<feature type="chain" id="PRO_5006137529" evidence="5">
    <location>
        <begin position="32"/>
        <end position="982"/>
    </location>
</feature>
<dbReference type="RefSeq" id="WP_054552599.1">
    <property type="nucleotide sequence ID" value="NZ_JAQPZS010000004.1"/>
</dbReference>
<evidence type="ECO:0000259" key="6">
    <source>
        <dbReference type="Pfam" id="PF00593"/>
    </source>
</evidence>
<comment type="subcellular location">
    <subcellularLocation>
        <location evidence="1 4">Cell outer membrane</location>
    </subcellularLocation>
</comment>
<evidence type="ECO:0000313" key="11">
    <source>
        <dbReference type="Proteomes" id="UP001377972"/>
    </source>
</evidence>
<dbReference type="NCBIfam" id="TIGR01782">
    <property type="entry name" value="TonB-Xanth-Caul"/>
    <property type="match status" value="1"/>
</dbReference>
<dbReference type="SUPFAM" id="SSF56935">
    <property type="entry name" value="Porins"/>
    <property type="match status" value="1"/>
</dbReference>
<dbReference type="InterPro" id="IPR000531">
    <property type="entry name" value="Beta-barrel_TonB"/>
</dbReference>
<dbReference type="InterPro" id="IPR037066">
    <property type="entry name" value="Plug_dom_sf"/>
</dbReference>
<dbReference type="InterPro" id="IPR010104">
    <property type="entry name" value="TonB_rcpt_bac"/>
</dbReference>
<name>A0A0P7D554_9GAMM</name>
<evidence type="ECO:0000313" key="9">
    <source>
        <dbReference type="EMBL" id="MEJ6495518.1"/>
    </source>
</evidence>
<keyword evidence="8" id="KW-0675">Receptor</keyword>
<dbReference type="InterPro" id="IPR012910">
    <property type="entry name" value="Plug_dom"/>
</dbReference>
<dbReference type="PATRIC" id="fig|570156.3.peg.2767"/>
<dbReference type="Proteomes" id="UP001377972">
    <property type="component" value="Unassembled WGS sequence"/>
</dbReference>
<evidence type="ECO:0000256" key="5">
    <source>
        <dbReference type="SAM" id="SignalP"/>
    </source>
</evidence>
<evidence type="ECO:0000256" key="3">
    <source>
        <dbReference type="ARBA" id="ARBA00023237"/>
    </source>
</evidence>
<dbReference type="PANTHER" id="PTHR40980:SF3">
    <property type="entry name" value="TONB-DEPENDENT RECEPTOR-LIKE BETA-BARREL DOMAIN-CONTAINING PROTEIN"/>
    <property type="match status" value="1"/>
</dbReference>
<dbReference type="InterPro" id="IPR036942">
    <property type="entry name" value="Beta-barrel_TonB_sf"/>
</dbReference>
<evidence type="ECO:0000256" key="1">
    <source>
        <dbReference type="ARBA" id="ARBA00004442"/>
    </source>
</evidence>
<keyword evidence="3" id="KW-0998">Cell outer membrane</keyword>
<dbReference type="CDD" id="cd01347">
    <property type="entry name" value="ligand_gated_channel"/>
    <property type="match status" value="1"/>
</dbReference>
<evidence type="ECO:0000259" key="7">
    <source>
        <dbReference type="Pfam" id="PF07715"/>
    </source>
</evidence>
<dbReference type="PANTHER" id="PTHR40980">
    <property type="entry name" value="PLUG DOMAIN-CONTAINING PROTEIN"/>
    <property type="match status" value="1"/>
</dbReference>
<evidence type="ECO:0000313" key="10">
    <source>
        <dbReference type="Proteomes" id="UP000050378"/>
    </source>
</evidence>
<dbReference type="Gene3D" id="2.170.130.10">
    <property type="entry name" value="TonB-dependent receptor, plug domain"/>
    <property type="match status" value="1"/>
</dbReference>
<evidence type="ECO:0000313" key="8">
    <source>
        <dbReference type="EMBL" id="KPM83687.1"/>
    </source>
</evidence>
<evidence type="ECO:0000256" key="2">
    <source>
        <dbReference type="ARBA" id="ARBA00023136"/>
    </source>
</evidence>
<dbReference type="EMBL" id="JAQPZS010000004">
    <property type="protein sequence ID" value="MEJ6495518.1"/>
    <property type="molecule type" value="Genomic_DNA"/>
</dbReference>
<reference evidence="9 11" key="2">
    <citation type="submission" date="2023-01" db="EMBL/GenBank/DDBJ databases">
        <title>Trichodesmium-associated heterotrophic epibiont bacteria.</title>
        <authorList>
            <person name="Cleveland C.S."/>
            <person name="Webb E.A."/>
        </authorList>
    </citation>
    <scope>NUCLEOTIDE SEQUENCE [LARGE SCALE GENOMIC DNA]</scope>
    <source>
        <strain evidence="9 11">USCH2</strain>
    </source>
</reference>
<keyword evidence="2 4" id="KW-0472">Membrane</keyword>
<dbReference type="Pfam" id="PF07715">
    <property type="entry name" value="Plug"/>
    <property type="match status" value="1"/>
</dbReference>
<comment type="similarity">
    <text evidence="4">Belongs to the TonB-dependent receptor family.</text>
</comment>
<dbReference type="Proteomes" id="UP000050378">
    <property type="component" value="Unassembled WGS sequence"/>
</dbReference>
<proteinExistence type="inferred from homology"/>
<feature type="domain" description="TonB-dependent receptor-like beta-barrel" evidence="6">
    <location>
        <begin position="456"/>
        <end position="949"/>
    </location>
</feature>
<gene>
    <name evidence="8" type="ORF">AOG27_08510</name>
    <name evidence="9" type="ORF">PQI24_05715</name>
</gene>
<accession>A0A0P7D554</accession>
<keyword evidence="4" id="KW-0798">TonB box</keyword>
<reference evidence="8 10" key="1">
    <citation type="submission" date="2015-09" db="EMBL/GenBank/DDBJ databases">
        <title>Draft Genome Sequence of Pseudoalteromonas lipolytica UCD-48B.</title>
        <authorList>
            <person name="Krusor M."/>
            <person name="Coil D.A."/>
            <person name="Lang J.M."/>
            <person name="Eisen J.A."/>
            <person name="Alexiev A."/>
        </authorList>
    </citation>
    <scope>NUCLEOTIDE SEQUENCE [LARGE SCALE GENOMIC DNA]</scope>
    <source>
        <strain evidence="8 10">UCD-48B</strain>
    </source>
</reference>
<keyword evidence="5" id="KW-0732">Signal</keyword>
<protein>
    <submittedName>
        <fullName evidence="8">TonB-dependent receptor</fullName>
    </submittedName>
</protein>
<comment type="caution">
    <text evidence="8">The sequence shown here is derived from an EMBL/GenBank/DDBJ whole genome shotgun (WGS) entry which is preliminary data.</text>
</comment>
<feature type="domain" description="TonB-dependent receptor plug" evidence="7">
    <location>
        <begin position="60"/>
        <end position="162"/>
    </location>
</feature>
<dbReference type="Pfam" id="PF00593">
    <property type="entry name" value="TonB_dep_Rec_b-barrel"/>
    <property type="match status" value="1"/>
</dbReference>
<dbReference type="GO" id="GO:0009279">
    <property type="term" value="C:cell outer membrane"/>
    <property type="evidence" value="ECO:0007669"/>
    <property type="project" value="UniProtKB-SubCell"/>
</dbReference>
<feature type="signal peptide" evidence="5">
    <location>
        <begin position="1"/>
        <end position="31"/>
    </location>
</feature>
<dbReference type="Gene3D" id="2.40.170.20">
    <property type="entry name" value="TonB-dependent receptor, beta-barrel domain"/>
    <property type="match status" value="1"/>
</dbReference>
<dbReference type="EMBL" id="LJTC01000005">
    <property type="protein sequence ID" value="KPM83687.1"/>
    <property type="molecule type" value="Genomic_DNA"/>
</dbReference>
<dbReference type="STRING" id="570156.AOG27_08510"/>
<sequence length="982" mass="107172">MNHTLFKKKQLAISLSMAMGLSALVPHSAVAEEQPDKASDIEVIQVSGIRGSLVKSMDIKRQSAGVVDAITSEDIGKFPDTNLAESLQRITGVSIDRSNGEGSKITVRGFGPEFNLVTLNNRQMPTTGGRSFDFGDIATESVSGVEVYKTARSDIPSGGIGATVNITTAKPLSNPGLHASIGAKAVHDTSNETGDDVTPELSGIYSNTFNDDKFGILISGSVQERDNREQSMAVDNWIPNVDISSSPDLALTDNNQRADGATWYPQNAGYAFSDNSRKRTNGQLVLQYAPNDRITATVDYTYSKLEFEKDGRSFGVWFNNGGNVSAATINEKGTYTQVTEIGGDYSTNLNRGATTNENKSLGLNIDWQVTDNLNIEFDAHNSSAESAGVGIGHDAFMIIGNTSCSWCENPTVNIDEKMADFSQGEIPLIDMTLTNGQAEILPSDMGTLFAGVNKDTNTNDLDQYQLKGTWYNEDSGALSSINFGVSHTKIDFRTTTAYSGQLAAGWWLNSADWYDDSMFTRVDSSGLLDGFSGGGSDKLLNYYYDADFDEIVAIAESIDCDHPDGGIGACSWPADVNGMVQAGPIDDDHRVSEETTAVYAQANFETEFNGMPVNITAGLRYESTDVTANSLERPAVAMEWVNGNEWSYIYADERSFSNGEGSSKEFLPSIDMNIEVVEDVIARFSYSRSLARPPVGALRSTTSFLGNPKVGQRKVAVGNPNLKPYTSDNIDLSLEYYYGEGSYMSAGYYRKQVDNFLVNITTEETIDGITDPFIGDRAEQARDDLAAAGEQPSDQAIHDKINENQGTEEGTPIVGNDTDPLANFFVSRDNNVETANLWGWELAAQHMFGDSGFGIAANATFVFGDVEADRDAIGYQFALPGLSDSANFSAIYDLNGLSARISYNWRDEFLTGFDQHASPIFTESYGQWDINVNYSVNENLTVFVEGLNLTDETQRTYVRYSEQLLRANQYGARYNIGFRYSF</sequence>
<evidence type="ECO:0000256" key="4">
    <source>
        <dbReference type="RuleBase" id="RU003357"/>
    </source>
</evidence>